<proteinExistence type="predicted"/>
<dbReference type="SUPFAM" id="SSF53187">
    <property type="entry name" value="Zn-dependent exopeptidases"/>
    <property type="match status" value="1"/>
</dbReference>
<protein>
    <submittedName>
        <fullName evidence="3">N-acetylmuramoyl-L-alanine amidase</fullName>
    </submittedName>
</protein>
<name>A0ABX9KL70_9FUSO</name>
<gene>
    <name evidence="3" type="ORF">DYH56_01200</name>
</gene>
<dbReference type="InterPro" id="IPR002508">
    <property type="entry name" value="MurNAc-LAA_cat"/>
</dbReference>
<keyword evidence="4" id="KW-1185">Reference proteome</keyword>
<dbReference type="EMBL" id="QUAJ01000001">
    <property type="protein sequence ID" value="REI43301.1"/>
    <property type="molecule type" value="Genomic_DNA"/>
</dbReference>
<evidence type="ECO:0000256" key="1">
    <source>
        <dbReference type="ARBA" id="ARBA00022801"/>
    </source>
</evidence>
<evidence type="ECO:0000259" key="2">
    <source>
        <dbReference type="SMART" id="SM00646"/>
    </source>
</evidence>
<keyword evidence="1" id="KW-0378">Hydrolase</keyword>
<sequence>MRKINLILLFFILATIGFSNQILLQNLRFNGNPPQMVIDVEGNVKPKYNISYDEQNRYLFVEFLNTRASSNLKNKILNGSYVKNVQVRKYKNSTGVFIFFKNNINYSARYWSNPTRFVLNFDKNKAKKEYTIIVDAGHGGKDPGATGFNRYHEKDLALKITKYLKTNLSKDFNVIMTRSNDSFISLSGRPNIGNKYKGDFFVSVHLNSNSSSQANGADIFYFSRTESNYAKKVAAFENSVGDKFGENADDITLIMGQLFYKKNKEVSAKVAQNLVNSYSKKLRMTNRGAHGANFAVLRGFDGPGILVEAGFITNTSDISKIKQAKYQKLAADEIAKAIKQHFY</sequence>
<dbReference type="Proteomes" id="UP000263486">
    <property type="component" value="Unassembled WGS sequence"/>
</dbReference>
<accession>A0ABX9KL70</accession>
<dbReference type="PANTHER" id="PTHR30404:SF0">
    <property type="entry name" value="N-ACETYLMURAMOYL-L-ALANINE AMIDASE AMIC"/>
    <property type="match status" value="1"/>
</dbReference>
<dbReference type="Pfam" id="PF01520">
    <property type="entry name" value="Amidase_3"/>
    <property type="match status" value="1"/>
</dbReference>
<evidence type="ECO:0000313" key="3">
    <source>
        <dbReference type="EMBL" id="REI43301.1"/>
    </source>
</evidence>
<dbReference type="RefSeq" id="WP_114641020.1">
    <property type="nucleotide sequence ID" value="NZ_JAACIO010000001.1"/>
</dbReference>
<comment type="caution">
    <text evidence="3">The sequence shown here is derived from an EMBL/GenBank/DDBJ whole genome shotgun (WGS) entry which is preliminary data.</text>
</comment>
<organism evidence="3 4">
    <name type="scientific">Psychrilyobacter piezotolerans</name>
    <dbReference type="NCBI Taxonomy" id="2293438"/>
    <lineage>
        <taxon>Bacteria</taxon>
        <taxon>Fusobacteriati</taxon>
        <taxon>Fusobacteriota</taxon>
        <taxon>Fusobacteriia</taxon>
        <taxon>Fusobacteriales</taxon>
        <taxon>Fusobacteriaceae</taxon>
        <taxon>Psychrilyobacter</taxon>
    </lineage>
</organism>
<dbReference type="Gene3D" id="3.40.630.40">
    <property type="entry name" value="Zn-dependent exopeptidases"/>
    <property type="match status" value="1"/>
</dbReference>
<evidence type="ECO:0000313" key="4">
    <source>
        <dbReference type="Proteomes" id="UP000263486"/>
    </source>
</evidence>
<reference evidence="3 4" key="1">
    <citation type="submission" date="2018-08" db="EMBL/GenBank/DDBJ databases">
        <title>Draft genome sequence of Psychrilyobacter sp. strain SD5 isolated from Black Sea water.</title>
        <authorList>
            <person name="Yadav S."/>
            <person name="Villanueva L."/>
            <person name="Damste J.S.S."/>
        </authorList>
    </citation>
    <scope>NUCLEOTIDE SEQUENCE [LARGE SCALE GENOMIC DNA]</scope>
    <source>
        <strain evidence="3 4">SD5</strain>
    </source>
</reference>
<feature type="domain" description="MurNAc-LAA" evidence="2">
    <location>
        <begin position="190"/>
        <end position="339"/>
    </location>
</feature>
<dbReference type="PANTHER" id="PTHR30404">
    <property type="entry name" value="N-ACETYLMURAMOYL-L-ALANINE AMIDASE"/>
    <property type="match status" value="1"/>
</dbReference>
<dbReference type="InterPro" id="IPR050695">
    <property type="entry name" value="N-acetylmuramoyl_amidase_3"/>
</dbReference>
<dbReference type="SMART" id="SM00646">
    <property type="entry name" value="Ami_3"/>
    <property type="match status" value="1"/>
</dbReference>
<dbReference type="CDD" id="cd02696">
    <property type="entry name" value="MurNAc-LAA"/>
    <property type="match status" value="1"/>
</dbReference>